<organism evidence="1 2">
    <name type="scientific">Endozoicomonas gorgoniicola</name>
    <dbReference type="NCBI Taxonomy" id="1234144"/>
    <lineage>
        <taxon>Bacteria</taxon>
        <taxon>Pseudomonadati</taxon>
        <taxon>Pseudomonadota</taxon>
        <taxon>Gammaproteobacteria</taxon>
        <taxon>Oceanospirillales</taxon>
        <taxon>Endozoicomonadaceae</taxon>
        <taxon>Endozoicomonas</taxon>
    </lineage>
</organism>
<protein>
    <recommendedName>
        <fullName evidence="3">Uracil-DNA glycosylase-like domain-containing protein</fullName>
    </recommendedName>
</protein>
<evidence type="ECO:0000313" key="1">
    <source>
        <dbReference type="EMBL" id="MCW7553319.1"/>
    </source>
</evidence>
<gene>
    <name evidence="1" type="ORF">NX722_11850</name>
</gene>
<dbReference type="EMBL" id="JAPFCC010000001">
    <property type="protein sequence ID" value="MCW7553319.1"/>
    <property type="molecule type" value="Genomic_DNA"/>
</dbReference>
<keyword evidence="2" id="KW-1185">Reference proteome</keyword>
<evidence type="ECO:0000313" key="2">
    <source>
        <dbReference type="Proteomes" id="UP001209854"/>
    </source>
</evidence>
<name>A0ABT3MWD6_9GAMM</name>
<accession>A0ABT3MWD6</accession>
<dbReference type="RefSeq" id="WP_262568152.1">
    <property type="nucleotide sequence ID" value="NZ_JAPFCC010000001.1"/>
</dbReference>
<evidence type="ECO:0008006" key="3">
    <source>
        <dbReference type="Google" id="ProtNLM"/>
    </source>
</evidence>
<proteinExistence type="predicted"/>
<comment type="caution">
    <text evidence="1">The sequence shown here is derived from an EMBL/GenBank/DDBJ whole genome shotgun (WGS) entry which is preliminary data.</text>
</comment>
<dbReference type="Proteomes" id="UP001209854">
    <property type="component" value="Unassembled WGS sequence"/>
</dbReference>
<sequence length="170" mass="19885">MLQNIINHPLKLRKSQKFYGGYNKSAFWKAFRYVQKELKKIYPEKEIAYIWNNISKIGRAGTTGVSPELRSIERNYFPVIRDEVEIIKPDIVLFFTGPNRDHDIKFHFPDMRLANSGSSFTTRQLAKISSTDLPETSIRTYHPAYYGGFTNDLKRNMVQLLTKNPDNCFR</sequence>
<reference evidence="1 2" key="1">
    <citation type="submission" date="2022-10" db="EMBL/GenBank/DDBJ databases">
        <title>High-quality genome sequences of two octocoral-associated bacteria, Endozoicomonas euniceicola EF212 and Endozoicomonas gorgoniicola PS125.</title>
        <authorList>
            <person name="Chiou Y.-J."/>
            <person name="Chen Y.-H."/>
        </authorList>
    </citation>
    <scope>NUCLEOTIDE SEQUENCE [LARGE SCALE GENOMIC DNA]</scope>
    <source>
        <strain evidence="1 2">PS125</strain>
    </source>
</reference>